<dbReference type="Gene3D" id="3.30.1330.40">
    <property type="entry name" value="RutC-like"/>
    <property type="match status" value="1"/>
</dbReference>
<dbReference type="InterPro" id="IPR035959">
    <property type="entry name" value="RutC-like_sf"/>
</dbReference>
<accession>A0ABQ6VW99</accession>
<reference evidence="1 2" key="1">
    <citation type="submission" date="2018-09" db="EMBL/GenBank/DDBJ databases">
        <title>Genome sequence and characterization of the bcs clusters for the production of nanocellulose from the low pH resistant strain Komagataeibacter medellinensis ID13488.</title>
        <authorList>
            <person name="Hernandez-Arriaga A.M."/>
            <person name="Del Cerro C."/>
            <person name="Urbina L."/>
            <person name="Eceiza A."/>
            <person name="Retegi A."/>
            <person name="Prieto M.A."/>
        </authorList>
    </citation>
    <scope>NUCLEOTIDE SEQUENCE [LARGE SCALE GENOMIC DNA]</scope>
    <source>
        <strain evidence="1 2">ID13488</strain>
    </source>
</reference>
<keyword evidence="2" id="KW-1185">Reference proteome</keyword>
<name>A0ABQ6VW99_9PROT</name>
<gene>
    <name evidence="1" type="ORF">D3W54_06500</name>
</gene>
<protein>
    <submittedName>
        <fullName evidence="1">Endoribonuclease L-PSP</fullName>
    </submittedName>
</protein>
<dbReference type="EMBL" id="QYAZ01000001">
    <property type="protein sequence ID" value="KAB8123910.1"/>
    <property type="molecule type" value="Genomic_DNA"/>
</dbReference>
<comment type="caution">
    <text evidence="1">The sequence shown here is derived from an EMBL/GenBank/DDBJ whole genome shotgun (WGS) entry which is preliminary data.</text>
</comment>
<dbReference type="RefSeq" id="WP_153469277.1">
    <property type="nucleotide sequence ID" value="NZ_QYAZ01000001.1"/>
</dbReference>
<evidence type="ECO:0000313" key="1">
    <source>
        <dbReference type="EMBL" id="KAB8123910.1"/>
    </source>
</evidence>
<organism evidence="1 2">
    <name type="scientific">Komagataeibacter medellinensis</name>
    <dbReference type="NCBI Taxonomy" id="1177712"/>
    <lineage>
        <taxon>Bacteria</taxon>
        <taxon>Pseudomonadati</taxon>
        <taxon>Pseudomonadota</taxon>
        <taxon>Alphaproteobacteria</taxon>
        <taxon>Acetobacterales</taxon>
        <taxon>Acetobacteraceae</taxon>
        <taxon>Komagataeibacter</taxon>
    </lineage>
</organism>
<proteinExistence type="predicted"/>
<dbReference type="SUPFAM" id="SSF55298">
    <property type="entry name" value="YjgF-like"/>
    <property type="match status" value="1"/>
</dbReference>
<sequence>MEENTPFPPPAEIQIRHLTGADPQTGSFSPELFAQIRRALGAGMTRLAEQGMTAENVTRIIFTLSTTDGFNTCFPLLNDLFSQTCPATTLRLVNEFSQPGQLVAIDLIAQPVHDPYHGLETV</sequence>
<evidence type="ECO:0000313" key="2">
    <source>
        <dbReference type="Proteomes" id="UP000427842"/>
    </source>
</evidence>
<dbReference type="Proteomes" id="UP000427842">
    <property type="component" value="Unassembled WGS sequence"/>
</dbReference>